<name>A0A3Q8XPL8_9HYPH</name>
<gene>
    <name evidence="1" type="ORF">D5400_14075</name>
</gene>
<evidence type="ECO:0000313" key="2">
    <source>
        <dbReference type="Proteomes" id="UP000268192"/>
    </source>
</evidence>
<dbReference type="AlphaFoldDB" id="A0A3Q8XPL8"/>
<dbReference type="OrthoDB" id="8452053at2"/>
<dbReference type="RefSeq" id="WP_126010571.1">
    <property type="nucleotide sequence ID" value="NZ_CP032509.1"/>
</dbReference>
<reference evidence="1 2" key="1">
    <citation type="submission" date="2018-09" db="EMBL/GenBank/DDBJ databases">
        <title>Marinorhizobium profundi gen. nov., sp. nov., isolated from a deep-sea sediment sample from the New Britain Trench and proposal of Marinorhizobiaceae fam. nov. in the order Rhizobiales of the class Alphaproteobacteria.</title>
        <authorList>
            <person name="Cao J."/>
        </authorList>
    </citation>
    <scope>NUCLEOTIDE SEQUENCE [LARGE SCALE GENOMIC DNA]</scope>
    <source>
        <strain evidence="1 2">WS11</strain>
    </source>
</reference>
<organism evidence="1 2">
    <name type="scientific">Georhizobium profundi</name>
    <dbReference type="NCBI Taxonomy" id="2341112"/>
    <lineage>
        <taxon>Bacteria</taxon>
        <taxon>Pseudomonadati</taxon>
        <taxon>Pseudomonadota</taxon>
        <taxon>Alphaproteobacteria</taxon>
        <taxon>Hyphomicrobiales</taxon>
        <taxon>Rhizobiaceae</taxon>
        <taxon>Georhizobium</taxon>
    </lineage>
</organism>
<dbReference type="KEGG" id="abaw:D5400_14075"/>
<keyword evidence="2" id="KW-1185">Reference proteome</keyword>
<dbReference type="Proteomes" id="UP000268192">
    <property type="component" value="Chromosome"/>
</dbReference>
<sequence length="142" mass="15603">MDANILRGEAPLRIGTTDIVIAVEFGRLAKLSRALACDSMDELYRRLLGFEPYTVACAIRILTIHADRDEADRLALAAIQQLSSADQEAWRVAIEAALTAHLEKGRSVRDSVPLVEDVEMMLRQAEKAMDERGGGNAKAKKP</sequence>
<accession>A0A3Q8XPL8</accession>
<protein>
    <submittedName>
        <fullName evidence="1">Uncharacterized protein</fullName>
    </submittedName>
</protein>
<evidence type="ECO:0000313" key="1">
    <source>
        <dbReference type="EMBL" id="AZN72253.1"/>
    </source>
</evidence>
<dbReference type="EMBL" id="CP032509">
    <property type="protein sequence ID" value="AZN72253.1"/>
    <property type="molecule type" value="Genomic_DNA"/>
</dbReference>
<proteinExistence type="predicted"/>